<dbReference type="InterPro" id="IPR003593">
    <property type="entry name" value="AAA+_ATPase"/>
</dbReference>
<dbReference type="Proteomes" id="UP000675781">
    <property type="component" value="Unassembled WGS sequence"/>
</dbReference>
<sequence>MRRPGGLRPMPLLRLTADSLAKPPLPRLVEAFQRRYGTPPDLAEVRAWGKSLPALGTVLTRAGLDEAEVLVEYRLPLASMRADAVVCGVDPRNGRNSYVVVELKQWTKSAPITTTPDLCVVDGMRGPQLRPTEQVSRYCAYIRDYLSIFESGACSLAGAAYLHNASAEQFDWLRSCHGDDDRVFTSSDTADLVDFLRERLVPAHDARCADTFLSSPVRPAKELMKHAAHEIDKQEQFVLLDEQEVAYSLVRRAVVQARENRHKEVIVVTGGPGSGKSIIALSLLGELARHGLQVVHATGSRSFTTTLRETAGRDNSRVKSLFKYFNDFTRAQADGLAVLLCDEAHRIRESSAKRYTDSSNRTGKAQVEELIDAAQVPVFLLDERQVVRPGEVGTVEVIRAAALARGLTIRHVALDGQFRNGGSAAYYRWVRRLLDLDEGGPAAWDGDAGRYRLEVADSPAALEGELAAQLAAGEGARMTAGFCWPWSEPRRDGTLVPDVRIGDWHRPWNVRGDRSVGDAPKSAMWATADGGFGQIGCVYTAQGFEYTWNGVIFGPDLVRRGDSWVAMRSASQDPQLARKTTDRQFARLVRNVYKVLLTRGLRGTVLYSTDPETLEFFRTLIPGSA</sequence>
<name>A0A941ESS1_9ACTN</name>
<dbReference type="CDD" id="cd00009">
    <property type="entry name" value="AAA"/>
    <property type="match status" value="1"/>
</dbReference>
<reference evidence="2" key="1">
    <citation type="submission" date="2021-04" db="EMBL/GenBank/DDBJ databases">
        <title>Genome based classification of Actinospica acidithermotolerans sp. nov., an actinobacterium isolated from an Indonesian hot spring.</title>
        <authorList>
            <person name="Kusuma A.B."/>
            <person name="Putra K.E."/>
            <person name="Nafisah S."/>
            <person name="Loh J."/>
            <person name="Nouioui I."/>
            <person name="Goodfellow M."/>
        </authorList>
    </citation>
    <scope>NUCLEOTIDE SEQUENCE</scope>
    <source>
        <strain evidence="2">CSCA 57</strain>
    </source>
</reference>
<dbReference type="SUPFAM" id="SSF52540">
    <property type="entry name" value="P-loop containing nucleoside triphosphate hydrolases"/>
    <property type="match status" value="1"/>
</dbReference>
<dbReference type="InterPro" id="IPR018647">
    <property type="entry name" value="SLFN_3-like_DNA/RNA_helicase"/>
</dbReference>
<proteinExistence type="predicted"/>
<dbReference type="SMART" id="SM00382">
    <property type="entry name" value="AAA"/>
    <property type="match status" value="1"/>
</dbReference>
<dbReference type="EMBL" id="JAGSOG010000110">
    <property type="protein sequence ID" value="MBR7835803.1"/>
    <property type="molecule type" value="Genomic_DNA"/>
</dbReference>
<comment type="caution">
    <text evidence="2">The sequence shown here is derived from an EMBL/GenBank/DDBJ whole genome shotgun (WGS) entry which is preliminary data.</text>
</comment>
<evidence type="ECO:0000313" key="3">
    <source>
        <dbReference type="Proteomes" id="UP000675781"/>
    </source>
</evidence>
<dbReference type="AlphaFoldDB" id="A0A941ESS1"/>
<dbReference type="InterPro" id="IPR027417">
    <property type="entry name" value="P-loop_NTPase"/>
</dbReference>
<evidence type="ECO:0000259" key="1">
    <source>
        <dbReference type="SMART" id="SM00382"/>
    </source>
</evidence>
<gene>
    <name evidence="2" type="ORF">KDL01_21195</name>
</gene>
<protein>
    <submittedName>
        <fullName evidence="2">DUF2075 domain-containing protein</fullName>
    </submittedName>
</protein>
<dbReference type="Gene3D" id="3.40.50.300">
    <property type="entry name" value="P-loop containing nucleotide triphosphate hydrolases"/>
    <property type="match status" value="1"/>
</dbReference>
<organism evidence="2 3">
    <name type="scientific">Actinospica durhamensis</name>
    <dbReference type="NCBI Taxonomy" id="1508375"/>
    <lineage>
        <taxon>Bacteria</taxon>
        <taxon>Bacillati</taxon>
        <taxon>Actinomycetota</taxon>
        <taxon>Actinomycetes</taxon>
        <taxon>Catenulisporales</taxon>
        <taxon>Actinospicaceae</taxon>
        <taxon>Actinospica</taxon>
    </lineage>
</organism>
<evidence type="ECO:0000313" key="2">
    <source>
        <dbReference type="EMBL" id="MBR7835803.1"/>
    </source>
</evidence>
<keyword evidence="3" id="KW-1185">Reference proteome</keyword>
<dbReference type="RefSeq" id="WP_212530293.1">
    <property type="nucleotide sequence ID" value="NZ_JAGSOG010000110.1"/>
</dbReference>
<dbReference type="Pfam" id="PF09848">
    <property type="entry name" value="SLFN-g3_helicase"/>
    <property type="match status" value="1"/>
</dbReference>
<accession>A0A941ESS1</accession>
<feature type="domain" description="AAA+ ATPase" evidence="1">
    <location>
        <begin position="262"/>
        <end position="391"/>
    </location>
</feature>